<dbReference type="Proteomes" id="UP000246121">
    <property type="component" value="Unassembled WGS sequence"/>
</dbReference>
<evidence type="ECO:0000256" key="1">
    <source>
        <dbReference type="ARBA" id="ARBA00004123"/>
    </source>
</evidence>
<dbReference type="AlphaFoldDB" id="A0A2V2V2Z0"/>
<dbReference type="VEuPathDB" id="TriTrypDB:TcYC6_0055890"/>
<comment type="caution">
    <text evidence="6">The sequence shown here is derived from an EMBL/GenBank/DDBJ whole genome shotgun (WGS) entry which is preliminary data.</text>
</comment>
<dbReference type="OrthoDB" id="4207594at2759"/>
<dbReference type="InterPro" id="IPR012677">
    <property type="entry name" value="Nucleotide-bd_a/b_plait_sf"/>
</dbReference>
<evidence type="ECO:0000256" key="2">
    <source>
        <dbReference type="ARBA" id="ARBA00023242"/>
    </source>
</evidence>
<dbReference type="GO" id="GO:0000398">
    <property type="term" value="P:mRNA splicing, via spliceosome"/>
    <property type="evidence" value="ECO:0007669"/>
    <property type="project" value="TreeGrafter"/>
</dbReference>
<organism evidence="6 7">
    <name type="scientific">Trypanosoma cruzi</name>
    <dbReference type="NCBI Taxonomy" id="5693"/>
    <lineage>
        <taxon>Eukaryota</taxon>
        <taxon>Discoba</taxon>
        <taxon>Euglenozoa</taxon>
        <taxon>Kinetoplastea</taxon>
        <taxon>Metakinetoplastina</taxon>
        <taxon>Trypanosomatida</taxon>
        <taxon>Trypanosomatidae</taxon>
        <taxon>Trypanosoma</taxon>
        <taxon>Schizotrypanum</taxon>
    </lineage>
</organism>
<dbReference type="PROSITE" id="PS50102">
    <property type="entry name" value="RRM"/>
    <property type="match status" value="1"/>
</dbReference>
<evidence type="ECO:0000256" key="3">
    <source>
        <dbReference type="PROSITE-ProRule" id="PRU00176"/>
    </source>
</evidence>
<dbReference type="GO" id="GO:0071011">
    <property type="term" value="C:precatalytic spliceosome"/>
    <property type="evidence" value="ECO:0007669"/>
    <property type="project" value="TreeGrafter"/>
</dbReference>
<keyword evidence="3" id="KW-0694">RNA-binding</keyword>
<dbReference type="VEuPathDB" id="TriTrypDB:BCY84_16024"/>
<reference evidence="6 7" key="1">
    <citation type="journal article" date="2018" name="Microb. Genom.">
        <title>Expanding an expanded genome: long-read sequencing of Trypanosoma cruzi.</title>
        <authorList>
            <person name="Berna L."/>
            <person name="Rodriguez M."/>
            <person name="Chiribao M.L."/>
            <person name="Parodi-Talice A."/>
            <person name="Pita S."/>
            <person name="Rijo G."/>
            <person name="Alvarez-Valin F."/>
            <person name="Robello C."/>
        </authorList>
    </citation>
    <scope>NUCLEOTIDE SEQUENCE [LARGE SCALE GENOMIC DNA]</scope>
    <source>
        <strain evidence="6 7">Dm28c</strain>
    </source>
</reference>
<dbReference type="InterPro" id="IPR035979">
    <property type="entry name" value="RBD_domain_sf"/>
</dbReference>
<keyword evidence="2" id="KW-0539">Nucleus</keyword>
<dbReference type="CDD" id="cd00590">
    <property type="entry name" value="RRM_SF"/>
    <property type="match status" value="1"/>
</dbReference>
<dbReference type="VEuPathDB" id="TriTrypDB:TcBrA4_0005540"/>
<feature type="domain" description="RRM" evidence="5">
    <location>
        <begin position="127"/>
        <end position="204"/>
    </location>
</feature>
<dbReference type="VEuPathDB" id="TriTrypDB:ECC02_003286"/>
<feature type="region of interest" description="Disordered" evidence="4">
    <location>
        <begin position="71"/>
        <end position="99"/>
    </location>
</feature>
<dbReference type="GO" id="GO:0003729">
    <property type="term" value="F:mRNA binding"/>
    <property type="evidence" value="ECO:0007669"/>
    <property type="project" value="TreeGrafter"/>
</dbReference>
<dbReference type="VEuPathDB" id="TriTrypDB:TCDM_03902"/>
<dbReference type="Gene3D" id="3.30.70.330">
    <property type="match status" value="1"/>
</dbReference>
<dbReference type="EMBL" id="PRFA01000055">
    <property type="protein sequence ID" value="PWU89856.1"/>
    <property type="molecule type" value="Genomic_DNA"/>
</dbReference>
<dbReference type="PANTHER" id="PTHR13952:SF6">
    <property type="entry name" value="U11_U12 SMALL NUCLEAR RIBONUCLEOPROTEIN 35 KDA PROTEIN"/>
    <property type="match status" value="1"/>
</dbReference>
<feature type="region of interest" description="Disordered" evidence="4">
    <location>
        <begin position="222"/>
        <end position="258"/>
    </location>
</feature>
<dbReference type="SMART" id="SM00360">
    <property type="entry name" value="RRM"/>
    <property type="match status" value="1"/>
</dbReference>
<dbReference type="InterPro" id="IPR051183">
    <property type="entry name" value="U1_U11-U12_snRNP_70-35kDa"/>
</dbReference>
<dbReference type="VEuPathDB" id="TriTrypDB:TcCL_ESM00294"/>
<proteinExistence type="predicted"/>
<accession>A0A2V2V2Z0</accession>
<dbReference type="VEuPathDB" id="TriTrypDB:TCSYLVIO_000997"/>
<dbReference type="VEuPathDB" id="TriTrypDB:C3747_6g305"/>
<sequence>MQAPSEDDVARKEALKRRVEEHMLWKMTFFQSRPPPPFIPKCRRRPEPIANAPVHSFYKRALEIVSAEKEHVSSSCSSASPPTMTKTDPPEGDGAKSKQDVWKHKMMLEMERRNPYTDINIRTDPRSTVVVSSLHPKSLEEDIRLFGEQFGRVVSVRLICDHNGKSRRYGFVQFGLEAEARKAVAHSRKRRLHGHAVVMEMERGRLDRDFLPKRLAEAKRQIEGSPSLCSDKRQRMEGSVKCPPAVAAGRSSPIPVSDTRDEVDAFLDDIMNLT</sequence>
<dbReference type="Pfam" id="PF00076">
    <property type="entry name" value="RRM_1"/>
    <property type="match status" value="1"/>
</dbReference>
<keyword evidence="6" id="KW-0687">Ribonucleoprotein</keyword>
<dbReference type="VEuPathDB" id="TriTrypDB:TcCLB.511383.30"/>
<comment type="subcellular location">
    <subcellularLocation>
        <location evidence="1">Nucleus</location>
    </subcellularLocation>
</comment>
<dbReference type="VEuPathDB" id="TriTrypDB:TcCLB.508837.140"/>
<dbReference type="InterPro" id="IPR000504">
    <property type="entry name" value="RRM_dom"/>
</dbReference>
<evidence type="ECO:0000313" key="6">
    <source>
        <dbReference type="EMBL" id="PWU89856.1"/>
    </source>
</evidence>
<dbReference type="VEuPathDB" id="TriTrypDB:TcG_02112"/>
<dbReference type="VEuPathDB" id="TriTrypDB:C4B63_55g172"/>
<dbReference type="SUPFAM" id="SSF54928">
    <property type="entry name" value="RNA-binding domain, RBD"/>
    <property type="match status" value="1"/>
</dbReference>
<dbReference type="GO" id="GO:0017069">
    <property type="term" value="F:snRNA binding"/>
    <property type="evidence" value="ECO:0007669"/>
    <property type="project" value="TreeGrafter"/>
</dbReference>
<dbReference type="PANTHER" id="PTHR13952">
    <property type="entry name" value="U1 SMALL NUCLEAR RIBONUCLEOPROTEIN 70 KD"/>
    <property type="match status" value="1"/>
</dbReference>
<gene>
    <name evidence="6" type="ORF">C4B63_55g172</name>
</gene>
<evidence type="ECO:0000259" key="5">
    <source>
        <dbReference type="PROSITE" id="PS50102"/>
    </source>
</evidence>
<evidence type="ECO:0000313" key="7">
    <source>
        <dbReference type="Proteomes" id="UP000246121"/>
    </source>
</evidence>
<name>A0A2V2V2Z0_TRYCR</name>
<evidence type="ECO:0000256" key="4">
    <source>
        <dbReference type="SAM" id="MobiDB-lite"/>
    </source>
</evidence>
<protein>
    <submittedName>
        <fullName evidence="6">Putative U1 small nuclear ribonucleoprotein</fullName>
    </submittedName>
</protein>